<evidence type="ECO:0000313" key="2">
    <source>
        <dbReference type="Proteomes" id="UP000092839"/>
    </source>
</evidence>
<dbReference type="Proteomes" id="UP000092839">
    <property type="component" value="Chromosome"/>
</dbReference>
<reference evidence="1 2" key="1">
    <citation type="submission" date="2016-07" db="EMBL/GenBank/DDBJ databases">
        <title>Complete genome sequence of Bradyrhizobium icense LMTR 13T, a potential inoculant strain isolated from lima bean (Phaseolus lunatus) in Peru.</title>
        <authorList>
            <person name="Ormeno-Orrillo E."/>
            <person name="Duran D."/>
            <person name="Rogel M.A."/>
            <person name="Rey L."/>
            <person name="Imperial J."/>
            <person name="Ruiz-Argueso T."/>
            <person name="Martinez-Romero E."/>
        </authorList>
    </citation>
    <scope>NUCLEOTIDE SEQUENCE [LARGE SCALE GENOMIC DNA]</scope>
    <source>
        <strain evidence="1 2">LMTR 13</strain>
    </source>
</reference>
<proteinExistence type="predicted"/>
<dbReference type="OrthoDB" id="8255609at2"/>
<dbReference type="AlphaFoldDB" id="A0A1B1UDF1"/>
<accession>A0A1B1UDF1</accession>
<keyword evidence="2" id="KW-1185">Reference proteome</keyword>
<evidence type="ECO:0000313" key="1">
    <source>
        <dbReference type="EMBL" id="ANW00800.1"/>
    </source>
</evidence>
<gene>
    <name evidence="1" type="ORF">LMTR13_12070</name>
</gene>
<protein>
    <submittedName>
        <fullName evidence="1">Uncharacterized protein</fullName>
    </submittedName>
</protein>
<sequence length="66" mass="7098">MAPKKPSSKKGKASGFVIGSARFRKISSVEGIVYSVKMKGSTAVAASKARTPEERRKAIIKAYRKA</sequence>
<dbReference type="EMBL" id="CP016428">
    <property type="protein sequence ID" value="ANW00800.1"/>
    <property type="molecule type" value="Genomic_DNA"/>
</dbReference>
<organism evidence="1 2">
    <name type="scientific">Bradyrhizobium icense</name>
    <dbReference type="NCBI Taxonomy" id="1274631"/>
    <lineage>
        <taxon>Bacteria</taxon>
        <taxon>Pseudomonadati</taxon>
        <taxon>Pseudomonadota</taxon>
        <taxon>Alphaproteobacteria</taxon>
        <taxon>Hyphomicrobiales</taxon>
        <taxon>Nitrobacteraceae</taxon>
        <taxon>Bradyrhizobium</taxon>
    </lineage>
</organism>
<dbReference type="RefSeq" id="WP_065728073.1">
    <property type="nucleotide sequence ID" value="NZ_CP016428.1"/>
</dbReference>
<dbReference type="KEGG" id="bic:LMTR13_12070"/>
<dbReference type="STRING" id="1274631.LMTR13_12070"/>
<name>A0A1B1UDF1_9BRAD</name>